<feature type="binding site" evidence="4">
    <location>
        <position position="797"/>
    </location>
    <ligand>
        <name>Mg(2+)</name>
        <dbReference type="ChEBI" id="CHEBI:18420"/>
    </ligand>
</feature>
<dbReference type="InterPro" id="IPR006439">
    <property type="entry name" value="HAD-SF_hydro_IA"/>
</dbReference>
<feature type="binding site" evidence="4">
    <location>
        <position position="956"/>
    </location>
    <ligand>
        <name>Mg(2+)</name>
        <dbReference type="ChEBI" id="CHEBI:18420"/>
    </ligand>
</feature>
<feature type="binding site" evidence="3">
    <location>
        <position position="931"/>
    </location>
    <ligand>
        <name>substrate</name>
    </ligand>
</feature>
<dbReference type="SFLD" id="SFLDG01129">
    <property type="entry name" value="C1.5:_HAD__Beta-PGM__Phosphata"/>
    <property type="match status" value="1"/>
</dbReference>
<comment type="cofactor">
    <cofactor evidence="4">
        <name>Mg(2+)</name>
        <dbReference type="ChEBI" id="CHEBI:18420"/>
    </cofactor>
    <text evidence="4">Binds 2 magnesium ions per subunit.</text>
</comment>
<dbReference type="InterPro" id="IPR023198">
    <property type="entry name" value="PGP-like_dom2"/>
</dbReference>
<dbReference type="NCBIfam" id="TIGR01509">
    <property type="entry name" value="HAD-SF-IA-v3"/>
    <property type="match status" value="1"/>
</dbReference>
<keyword evidence="4" id="KW-0479">Metal-binding</keyword>
<dbReference type="AlphaFoldDB" id="A0A5R9GJ73"/>
<evidence type="ECO:0000256" key="1">
    <source>
        <dbReference type="ARBA" id="ARBA00006171"/>
    </source>
</evidence>
<protein>
    <submittedName>
        <fullName evidence="10">Beta-phosphoglucomutase</fullName>
        <ecNumber evidence="10">5.4.2.6</ecNumber>
    </submittedName>
</protein>
<proteinExistence type="inferred from homology"/>
<feature type="active site" description="Proton donor/acceptor" evidence="2">
    <location>
        <position position="797"/>
    </location>
</feature>
<dbReference type="InterPro" id="IPR012341">
    <property type="entry name" value="6hp_glycosidase-like_sf"/>
</dbReference>
<dbReference type="CDD" id="cd02598">
    <property type="entry name" value="HAD_BPGM"/>
    <property type="match status" value="1"/>
</dbReference>
<feature type="domain" description="Glycoside hydrolase family 65 N-terminal" evidence="9">
    <location>
        <begin position="24"/>
        <end position="284"/>
    </location>
</feature>
<comment type="similarity">
    <text evidence="1">Belongs to the HAD-like hydrolase superfamily. CbbY/CbbZ/Gph/YieH family.</text>
</comment>
<feature type="site" description="Important for catalytic activity and assists the phosphoryl transfer reaction to Asp8 by balancing charge and orienting the reacting groups" evidence="5">
    <location>
        <position position="900"/>
    </location>
</feature>
<dbReference type="Pfam" id="PF00702">
    <property type="entry name" value="Hydrolase"/>
    <property type="match status" value="1"/>
</dbReference>
<dbReference type="Gene3D" id="1.50.10.10">
    <property type="match status" value="1"/>
</dbReference>
<evidence type="ECO:0000259" key="7">
    <source>
        <dbReference type="Pfam" id="PF03632"/>
    </source>
</evidence>
<evidence type="ECO:0000256" key="3">
    <source>
        <dbReference type="PIRSR" id="PIRSR610972-2"/>
    </source>
</evidence>
<feature type="domain" description="Glycoside hydrolase family 65 central catalytic" evidence="7">
    <location>
        <begin position="344"/>
        <end position="704"/>
    </location>
</feature>
<dbReference type="GO" id="GO:0016757">
    <property type="term" value="F:glycosyltransferase activity"/>
    <property type="evidence" value="ECO:0007669"/>
    <property type="project" value="UniProtKB-ARBA"/>
</dbReference>
<keyword evidence="4" id="KW-0460">Magnesium</keyword>
<evidence type="ECO:0000259" key="9">
    <source>
        <dbReference type="Pfam" id="PF03636"/>
    </source>
</evidence>
<dbReference type="GO" id="GO:0005975">
    <property type="term" value="P:carbohydrate metabolic process"/>
    <property type="evidence" value="ECO:0007669"/>
    <property type="project" value="InterPro"/>
</dbReference>
<gene>
    <name evidence="10" type="primary">pgmB</name>
    <name evidence="10" type="ORF">FE782_05990</name>
</gene>
<keyword evidence="11" id="KW-1185">Reference proteome</keyword>
<dbReference type="SUPFAM" id="SSF74650">
    <property type="entry name" value="Galactose mutarotase-like"/>
    <property type="match status" value="1"/>
</dbReference>
<dbReference type="Pfam" id="PF03636">
    <property type="entry name" value="Glyco_hydro_65N"/>
    <property type="match status" value="1"/>
</dbReference>
<evidence type="ECO:0000256" key="5">
    <source>
        <dbReference type="PIRSR" id="PIRSR610972-4"/>
    </source>
</evidence>
<dbReference type="GO" id="GO:0008801">
    <property type="term" value="F:beta-phosphoglucomutase activity"/>
    <property type="evidence" value="ECO:0007669"/>
    <property type="project" value="UniProtKB-EC"/>
</dbReference>
<feature type="site" description="Important for catalytic activity and assists the phosphoryl transfer reaction to Asp8 by balancing charge and orienting the reacting groups" evidence="5">
    <location>
        <position position="931"/>
    </location>
</feature>
<dbReference type="Pfam" id="PF03633">
    <property type="entry name" value="Glyco_hydro_65C"/>
    <property type="match status" value="1"/>
</dbReference>
<accession>A0A5R9GJ73</accession>
<dbReference type="Gene3D" id="1.10.150.240">
    <property type="entry name" value="Putative phosphatase, domain 2"/>
    <property type="match status" value="1"/>
</dbReference>
<feature type="binding site" evidence="3">
    <location>
        <position position="838"/>
    </location>
    <ligand>
        <name>substrate</name>
    </ligand>
</feature>
<feature type="compositionally biased region" description="Basic and acidic residues" evidence="6">
    <location>
        <begin position="1009"/>
        <end position="1021"/>
    </location>
</feature>
<evidence type="ECO:0000259" key="8">
    <source>
        <dbReference type="Pfam" id="PF03633"/>
    </source>
</evidence>
<name>A0A5R9GJ73_9BACL</name>
<dbReference type="Proteomes" id="UP000309676">
    <property type="component" value="Unassembled WGS sequence"/>
</dbReference>
<dbReference type="EMBL" id="VCIW01000003">
    <property type="protein sequence ID" value="TLS52923.1"/>
    <property type="molecule type" value="Genomic_DNA"/>
</dbReference>
<dbReference type="InterPro" id="IPR010976">
    <property type="entry name" value="B-phosphoglucomutase_hydrolase"/>
</dbReference>
<dbReference type="PANTHER" id="PTHR11051:SF8">
    <property type="entry name" value="PROTEIN-GLUCOSYLGALACTOSYLHYDROXYLYSINE GLUCOSIDASE"/>
    <property type="match status" value="1"/>
</dbReference>
<dbReference type="PANTHER" id="PTHR11051">
    <property type="entry name" value="GLYCOSYL HYDROLASE-RELATED"/>
    <property type="match status" value="1"/>
</dbReference>
<dbReference type="InterPro" id="IPR011013">
    <property type="entry name" value="Gal_mutarotase_sf_dom"/>
</dbReference>
<dbReference type="SUPFAM" id="SSF56784">
    <property type="entry name" value="HAD-like"/>
    <property type="match status" value="1"/>
</dbReference>
<feature type="binding site" evidence="3">
    <location>
        <begin position="830"/>
        <end position="835"/>
    </location>
    <ligand>
        <name>substrate</name>
    </ligand>
</feature>
<dbReference type="Gene3D" id="3.40.50.1000">
    <property type="entry name" value="HAD superfamily/HAD-like"/>
    <property type="match status" value="1"/>
</dbReference>
<feature type="binding site" evidence="3">
    <location>
        <position position="862"/>
    </location>
    <ligand>
        <name>substrate</name>
    </ligand>
</feature>
<reference evidence="10 11" key="1">
    <citation type="submission" date="2019-05" db="EMBL/GenBank/DDBJ databases">
        <authorList>
            <person name="Narsing Rao M.P."/>
            <person name="Li W.J."/>
        </authorList>
    </citation>
    <scope>NUCLEOTIDE SEQUENCE [LARGE SCALE GENOMIC DNA]</scope>
    <source>
        <strain evidence="10 11">SYSU_K30003</strain>
    </source>
</reference>
<dbReference type="GO" id="GO:0030246">
    <property type="term" value="F:carbohydrate binding"/>
    <property type="evidence" value="ECO:0007669"/>
    <property type="project" value="InterPro"/>
</dbReference>
<feature type="binding site" evidence="3">
    <location>
        <position position="811"/>
    </location>
    <ligand>
        <name>substrate</name>
    </ligand>
</feature>
<dbReference type="InterPro" id="IPR005195">
    <property type="entry name" value="Glyco_hydro_65_M"/>
</dbReference>
<dbReference type="Gene3D" id="2.70.98.40">
    <property type="entry name" value="Glycoside hydrolase, family 65, N-terminal domain"/>
    <property type="match status" value="1"/>
</dbReference>
<comment type="caution">
    <text evidence="10">The sequence shown here is derived from an EMBL/GenBank/DDBJ whole genome shotgun (WGS) entry which is preliminary data.</text>
</comment>
<dbReference type="RefSeq" id="WP_138193164.1">
    <property type="nucleotide sequence ID" value="NZ_VCIW01000003.1"/>
</dbReference>
<feature type="binding site" evidence="3">
    <location>
        <begin position="795"/>
        <end position="797"/>
    </location>
    <ligand>
        <name>substrate</name>
    </ligand>
</feature>
<dbReference type="InterPro" id="IPR037018">
    <property type="entry name" value="GH65_N"/>
</dbReference>
<dbReference type="Gene3D" id="2.60.420.10">
    <property type="entry name" value="Maltose phosphorylase, domain 3"/>
    <property type="match status" value="1"/>
</dbReference>
<dbReference type="InterPro" id="IPR036412">
    <property type="entry name" value="HAD-like_sf"/>
</dbReference>
<keyword evidence="10" id="KW-0413">Isomerase</keyword>
<dbReference type="GO" id="GO:0004553">
    <property type="term" value="F:hydrolase activity, hydrolyzing O-glycosyl compounds"/>
    <property type="evidence" value="ECO:0007669"/>
    <property type="project" value="TreeGrafter"/>
</dbReference>
<dbReference type="InterPro" id="IPR005194">
    <property type="entry name" value="Glyco_hydro_65_C"/>
</dbReference>
<dbReference type="EC" id="5.4.2.6" evidence="10"/>
<feature type="binding site" evidence="3">
    <location>
        <begin position="900"/>
        <end position="904"/>
    </location>
    <ligand>
        <name>substrate</name>
    </ligand>
</feature>
<dbReference type="NCBIfam" id="TIGR02009">
    <property type="entry name" value="PGMB-YQAB-SF"/>
    <property type="match status" value="1"/>
</dbReference>
<evidence type="ECO:0000256" key="2">
    <source>
        <dbReference type="PIRSR" id="PIRSR610972-1"/>
    </source>
</evidence>
<dbReference type="NCBIfam" id="TIGR01990">
    <property type="entry name" value="bPGM"/>
    <property type="match status" value="1"/>
</dbReference>
<dbReference type="InterPro" id="IPR023214">
    <property type="entry name" value="HAD_sf"/>
</dbReference>
<feature type="region of interest" description="Disordered" evidence="6">
    <location>
        <begin position="998"/>
        <end position="1027"/>
    </location>
</feature>
<feature type="binding site" evidence="4">
    <location>
        <position position="795"/>
    </location>
    <ligand>
        <name>Mg(2+)</name>
        <dbReference type="ChEBI" id="CHEBI:18420"/>
    </ligand>
</feature>
<dbReference type="InterPro" id="IPR008928">
    <property type="entry name" value="6-hairpin_glycosidase_sf"/>
</dbReference>
<dbReference type="Pfam" id="PF03632">
    <property type="entry name" value="Glyco_hydro_65m"/>
    <property type="match status" value="1"/>
</dbReference>
<sequence>MGGTGTTNGDFKPKYAYDEWSVVEDGWDEETNLVDETIFSLGNGYLGMRGNLEEGFRGAEGRSTRGTYINGFYETEPIRYPEDAYGYARVGQTMLNVADARGIELYVDGERVDLFACKLLDFKRTLDFRRGTLARTMRLELSNGNKVDVRVERLVSLTRKHVAAIRYEVTTVDFHGLVGLVSTIDGAVRNQVSKGDPRLGSALTEPALTTIDTAAVGTLAFLHQRTKRSGFTIMCAAEHRLDAEEAASIQAEASAEGASIRFAFASHQGVPATLTKTIAYHTSKEEPGTLDERKLRLETEHSVQEAKADGFDALLEEQRAFLERFWERTNVTIEGDPALQQGVRFNAFQLLQSVGRDGETNISAKGLTGEGYEGHYFWDTETYILPFFLYTNPDIAKQLLTYRYGILDKARERARTMSQKGALFAWRTIGGEETSAYFPAGTAQVHINADIAYALKKYMAATEDDEFLIEKGAELLFETARFWADLGDYIPHKGFCINGVTGPDEYTALVNNNAFTNLMAKDHLEYAAATARRLRIERTDAYRDVASRIALDDAEVDAWQRAADRMYVPYDAGLGVTLQDDAFLDRAEWDFANAPADKYPLLLHYHPLVIYRHRVLKQADVVLASFLQSDRFSLAQKRRDYAFYEPLTTHDSSLSPCIYSIVAAEIGDVDKAYDFFLRTARMDLDDRNGNAKDGLHTAAMAGTWLSLANGFACMRERDGKLRFRPSIPARWTAYAFVVAFRGRLLRVRVTPDDATYSLLEGDDLTIEHEGRELRLASGRPAVVSMRPKLEAVIFDLDGVIVDTASFHYECWKRIADEQGVPLDPSVNERVKGVDRRTSLDIVLERASRSYAEEEKAALARRKNELYVERIERLTPEALLPGIEAFLRDVKSRGLKTAIASASRNARLVVERLGVGAYFDAIVDAGSVAKGKPDPEIFFAAAEALGVPYRNCAAIEDAEAGIAAIRAAGMFAVGVGTEARMRGADWLLPGTEMLSLDELSDRFAGGTPAPKREPEPKPKPEPEPVGAQ</sequence>
<feature type="active site" description="Nucleophile" evidence="2">
    <location>
        <position position="795"/>
    </location>
</feature>
<organism evidence="10 11">
    <name type="scientific">Paenibacillus antri</name>
    <dbReference type="NCBI Taxonomy" id="2582848"/>
    <lineage>
        <taxon>Bacteria</taxon>
        <taxon>Bacillati</taxon>
        <taxon>Bacillota</taxon>
        <taxon>Bacilli</taxon>
        <taxon>Bacillales</taxon>
        <taxon>Paenibacillaceae</taxon>
        <taxon>Paenibacillus</taxon>
    </lineage>
</organism>
<dbReference type="SFLD" id="SFLDS00003">
    <property type="entry name" value="Haloacid_Dehalogenase"/>
    <property type="match status" value="1"/>
</dbReference>
<feature type="domain" description="Glycoside hydrolase family 65 C-terminal" evidence="8">
    <location>
        <begin position="714"/>
        <end position="775"/>
    </location>
</feature>
<dbReference type="SUPFAM" id="SSF48208">
    <property type="entry name" value="Six-hairpin glycosidases"/>
    <property type="match status" value="1"/>
</dbReference>
<dbReference type="InterPro" id="IPR010972">
    <property type="entry name" value="Beta-PGM"/>
</dbReference>
<dbReference type="SFLD" id="SFLDG01135">
    <property type="entry name" value="C1.5.6:_HAD__Beta-PGM__Phospha"/>
    <property type="match status" value="1"/>
</dbReference>
<dbReference type="InterPro" id="IPR005196">
    <property type="entry name" value="Glyco_hydro_65_N"/>
</dbReference>
<dbReference type="OrthoDB" id="9758855at2"/>
<dbReference type="GO" id="GO:0000287">
    <property type="term" value="F:magnesium ion binding"/>
    <property type="evidence" value="ECO:0007669"/>
    <property type="project" value="InterPro"/>
</dbReference>
<evidence type="ECO:0000313" key="10">
    <source>
        <dbReference type="EMBL" id="TLS52923.1"/>
    </source>
</evidence>
<evidence type="ECO:0000256" key="4">
    <source>
        <dbReference type="PIRSR" id="PIRSR610972-3"/>
    </source>
</evidence>
<feature type="binding site" evidence="4">
    <location>
        <position position="955"/>
    </location>
    <ligand>
        <name>Mg(2+)</name>
        <dbReference type="ChEBI" id="CHEBI:18420"/>
    </ligand>
</feature>
<evidence type="ECO:0000256" key="6">
    <source>
        <dbReference type="SAM" id="MobiDB-lite"/>
    </source>
</evidence>
<evidence type="ECO:0000313" key="11">
    <source>
        <dbReference type="Proteomes" id="UP000309676"/>
    </source>
</evidence>